<dbReference type="PROSITE" id="PS50977">
    <property type="entry name" value="HTH_TETR_2"/>
    <property type="match status" value="1"/>
</dbReference>
<keyword evidence="1" id="KW-0805">Transcription regulation</keyword>
<organism evidence="7 8">
    <name type="scientific">Glycomyces luteolus</name>
    <dbReference type="NCBI Taxonomy" id="2670330"/>
    <lineage>
        <taxon>Bacteria</taxon>
        <taxon>Bacillati</taxon>
        <taxon>Actinomycetota</taxon>
        <taxon>Actinomycetes</taxon>
        <taxon>Glycomycetales</taxon>
        <taxon>Glycomycetaceae</taxon>
        <taxon>Glycomyces</taxon>
    </lineage>
</organism>
<dbReference type="PRINTS" id="PR00455">
    <property type="entry name" value="HTHTETR"/>
</dbReference>
<sequence>MPEPKQPVGRPRDSQIDHAIASATRALLAERGYAKLTVDAVASRAGIGKAAIYRRFATKQEMIFAATVHDMEEQPPPDSGSLHGDLEAVCEVIAEQLSTAAPDVLHGLLADLHGDSSLGARFTGTFIERERFVIDTVLARAVERGELAAAPDAAIVHALLLGPIFYWLLILIGDRDRLPDLVRTTAAAVADTLAATAPPSR</sequence>
<dbReference type="SUPFAM" id="SSF46689">
    <property type="entry name" value="Homeodomain-like"/>
    <property type="match status" value="1"/>
</dbReference>
<evidence type="ECO:0000256" key="4">
    <source>
        <dbReference type="PROSITE-ProRule" id="PRU00335"/>
    </source>
</evidence>
<dbReference type="InterPro" id="IPR036271">
    <property type="entry name" value="Tet_transcr_reg_TetR-rel_C_sf"/>
</dbReference>
<keyword evidence="5" id="KW-0812">Transmembrane</keyword>
<reference evidence="7" key="1">
    <citation type="submission" date="2022-12" db="EMBL/GenBank/DDBJ databases">
        <title>Gycomyces niveus sp.nov.,a novel actinomycete isolated from soil in Shouguan.</title>
        <authorList>
            <person name="Yang X."/>
        </authorList>
    </citation>
    <scope>NUCLEOTIDE SEQUENCE</scope>
    <source>
        <strain evidence="7">NEAU-A15</strain>
    </source>
</reference>
<dbReference type="InterPro" id="IPR009057">
    <property type="entry name" value="Homeodomain-like_sf"/>
</dbReference>
<feature type="domain" description="HTH tetR-type" evidence="6">
    <location>
        <begin position="14"/>
        <end position="74"/>
    </location>
</feature>
<dbReference type="AlphaFoldDB" id="A0A9X3PC57"/>
<dbReference type="SUPFAM" id="SSF48498">
    <property type="entry name" value="Tetracyclin repressor-like, C-terminal domain"/>
    <property type="match status" value="1"/>
</dbReference>
<dbReference type="InterPro" id="IPR050109">
    <property type="entry name" value="HTH-type_TetR-like_transc_reg"/>
</dbReference>
<dbReference type="Proteomes" id="UP001146067">
    <property type="component" value="Unassembled WGS sequence"/>
</dbReference>
<evidence type="ECO:0000313" key="7">
    <source>
        <dbReference type="EMBL" id="MDA1362661.1"/>
    </source>
</evidence>
<keyword evidence="3" id="KW-0804">Transcription</keyword>
<feature type="transmembrane region" description="Helical" evidence="5">
    <location>
        <begin position="154"/>
        <end position="173"/>
    </location>
</feature>
<dbReference type="InterPro" id="IPR001647">
    <property type="entry name" value="HTH_TetR"/>
</dbReference>
<dbReference type="InterPro" id="IPR011075">
    <property type="entry name" value="TetR_C"/>
</dbReference>
<evidence type="ECO:0000256" key="5">
    <source>
        <dbReference type="SAM" id="Phobius"/>
    </source>
</evidence>
<feature type="DNA-binding region" description="H-T-H motif" evidence="4">
    <location>
        <begin position="37"/>
        <end position="56"/>
    </location>
</feature>
<dbReference type="PROSITE" id="PS01081">
    <property type="entry name" value="HTH_TETR_1"/>
    <property type="match status" value="1"/>
</dbReference>
<dbReference type="GO" id="GO:0003700">
    <property type="term" value="F:DNA-binding transcription factor activity"/>
    <property type="evidence" value="ECO:0007669"/>
    <property type="project" value="TreeGrafter"/>
</dbReference>
<evidence type="ECO:0000256" key="1">
    <source>
        <dbReference type="ARBA" id="ARBA00023015"/>
    </source>
</evidence>
<dbReference type="Gene3D" id="1.10.10.60">
    <property type="entry name" value="Homeodomain-like"/>
    <property type="match status" value="1"/>
</dbReference>
<dbReference type="PANTHER" id="PTHR30055:SF148">
    <property type="entry name" value="TETR-FAMILY TRANSCRIPTIONAL REGULATOR"/>
    <property type="match status" value="1"/>
</dbReference>
<keyword evidence="2 4" id="KW-0238">DNA-binding</keyword>
<dbReference type="GO" id="GO:0000976">
    <property type="term" value="F:transcription cis-regulatory region binding"/>
    <property type="evidence" value="ECO:0007669"/>
    <property type="project" value="TreeGrafter"/>
</dbReference>
<gene>
    <name evidence="7" type="ORF">O1R50_23770</name>
</gene>
<evidence type="ECO:0000259" key="6">
    <source>
        <dbReference type="PROSITE" id="PS50977"/>
    </source>
</evidence>
<evidence type="ECO:0000256" key="2">
    <source>
        <dbReference type="ARBA" id="ARBA00023125"/>
    </source>
</evidence>
<dbReference type="Pfam" id="PF00440">
    <property type="entry name" value="TetR_N"/>
    <property type="match status" value="1"/>
</dbReference>
<keyword evidence="5" id="KW-1133">Transmembrane helix</keyword>
<keyword evidence="5" id="KW-0472">Membrane</keyword>
<protein>
    <submittedName>
        <fullName evidence="7">TetR/AcrR family transcriptional regulator</fullName>
    </submittedName>
</protein>
<accession>A0A9X3PC57</accession>
<dbReference type="Pfam" id="PF16859">
    <property type="entry name" value="TetR_C_11"/>
    <property type="match status" value="1"/>
</dbReference>
<dbReference type="InterPro" id="IPR023772">
    <property type="entry name" value="DNA-bd_HTH_TetR-type_CS"/>
</dbReference>
<keyword evidence="8" id="KW-1185">Reference proteome</keyword>
<name>A0A9X3PC57_9ACTN</name>
<proteinExistence type="predicted"/>
<dbReference type="PANTHER" id="PTHR30055">
    <property type="entry name" value="HTH-TYPE TRANSCRIPTIONAL REGULATOR RUTR"/>
    <property type="match status" value="1"/>
</dbReference>
<evidence type="ECO:0000313" key="8">
    <source>
        <dbReference type="Proteomes" id="UP001146067"/>
    </source>
</evidence>
<dbReference type="RefSeq" id="WP_270112745.1">
    <property type="nucleotide sequence ID" value="NZ_JAPZVP010000026.1"/>
</dbReference>
<evidence type="ECO:0000256" key="3">
    <source>
        <dbReference type="ARBA" id="ARBA00023163"/>
    </source>
</evidence>
<dbReference type="Gene3D" id="1.10.357.10">
    <property type="entry name" value="Tetracycline Repressor, domain 2"/>
    <property type="match status" value="1"/>
</dbReference>
<dbReference type="EMBL" id="JAPZVP010000026">
    <property type="protein sequence ID" value="MDA1362661.1"/>
    <property type="molecule type" value="Genomic_DNA"/>
</dbReference>
<comment type="caution">
    <text evidence="7">The sequence shown here is derived from an EMBL/GenBank/DDBJ whole genome shotgun (WGS) entry which is preliminary data.</text>
</comment>